<dbReference type="RefSeq" id="WP_144042975.1">
    <property type="nucleotide sequence ID" value="NZ_BMPL01000097.1"/>
</dbReference>
<keyword evidence="2" id="KW-1185">Reference proteome</keyword>
<sequence>MRVISIFIVFLLSASVLAGGSYFPIHITEFENDGDEFKLSATVSDERKWMEKECKKISVTGEYDTLKWITHKNPMNKSTHMEAVDYLSKSLKTKEKIYFGYIGSGLHKVARCTYVSKGLIFSNYDKTYVMSVHGSI</sequence>
<accession>A0A553JAF4</accession>
<name>A0A553JAF4_SHEHA</name>
<evidence type="ECO:0000313" key="1">
    <source>
        <dbReference type="EMBL" id="TRY09410.1"/>
    </source>
</evidence>
<dbReference type="EMBL" id="VKGK01000084">
    <property type="protein sequence ID" value="TRY09410.1"/>
    <property type="molecule type" value="Genomic_DNA"/>
</dbReference>
<proteinExistence type="predicted"/>
<dbReference type="AlphaFoldDB" id="A0A553JAF4"/>
<gene>
    <name evidence="1" type="ORF">FN961_25680</name>
</gene>
<reference evidence="2" key="1">
    <citation type="submission" date="2019-07" db="EMBL/GenBank/DDBJ databases">
        <title>Shewanella sp. YLB-08 draft genomic sequence.</title>
        <authorList>
            <person name="Yu L."/>
        </authorList>
    </citation>
    <scope>NUCLEOTIDE SEQUENCE [LARGE SCALE GENOMIC DNA]</scope>
    <source>
        <strain evidence="2">JCM 20706</strain>
    </source>
</reference>
<dbReference type="OrthoDB" id="6401916at2"/>
<protein>
    <submittedName>
        <fullName evidence="1">Uncharacterized protein</fullName>
    </submittedName>
</protein>
<evidence type="ECO:0000313" key="2">
    <source>
        <dbReference type="Proteomes" id="UP000318126"/>
    </source>
</evidence>
<organism evidence="1 2">
    <name type="scientific">Shewanella hanedai</name>
    <name type="common">Alteromonas hanedai</name>
    <dbReference type="NCBI Taxonomy" id="25"/>
    <lineage>
        <taxon>Bacteria</taxon>
        <taxon>Pseudomonadati</taxon>
        <taxon>Pseudomonadota</taxon>
        <taxon>Gammaproteobacteria</taxon>
        <taxon>Alteromonadales</taxon>
        <taxon>Shewanellaceae</taxon>
        <taxon>Shewanella</taxon>
    </lineage>
</organism>
<comment type="caution">
    <text evidence="1">The sequence shown here is derived from an EMBL/GenBank/DDBJ whole genome shotgun (WGS) entry which is preliminary data.</text>
</comment>
<dbReference type="Proteomes" id="UP000318126">
    <property type="component" value="Unassembled WGS sequence"/>
</dbReference>